<keyword evidence="4" id="KW-1185">Reference proteome</keyword>
<dbReference type="OrthoDB" id="498543at2759"/>
<reference evidence="3 4" key="1">
    <citation type="submission" date="2021-03" db="EMBL/GenBank/DDBJ databases">
        <title>Leishmania (Mundinia) martiniquensis Genome sequencing and assembly.</title>
        <authorList>
            <person name="Almutairi H."/>
            <person name="Gatherer D."/>
        </authorList>
    </citation>
    <scope>NUCLEOTIDE SEQUENCE [LARGE SCALE GENOMIC DNA]</scope>
    <source>
        <strain evidence="3">LSCM1</strain>
    </source>
</reference>
<dbReference type="SMART" id="SM01287">
    <property type="entry name" value="Rtt106"/>
    <property type="match status" value="1"/>
</dbReference>
<dbReference type="AlphaFoldDB" id="A0A836GRD4"/>
<accession>A0A836GRD4</accession>
<dbReference type="Gene3D" id="2.30.29.150">
    <property type="match status" value="1"/>
</dbReference>
<evidence type="ECO:0000259" key="2">
    <source>
        <dbReference type="SMART" id="SM01287"/>
    </source>
</evidence>
<feature type="compositionally biased region" description="Basic residues" evidence="1">
    <location>
        <begin position="471"/>
        <end position="502"/>
    </location>
</feature>
<sequence>MAIPVENWGQLKLSAAKAVAKTESDADARKDECVLELLALPKGKSKDNPNYVPQPILSIPVSAIASASGTTKNDVSLTMRPAAVAAAGDVELTSIRFAVPNVCVGYEETETAGKAILQDIQSSMMRYQEQFLQRHGSDDHGGKLLALAAMGSGQSKPTDEVVVAIFDDVLLSYPSGKYKIVISNYNVVLEDKKKGTSGGLLSFPLSDIQNLFLCDVPVYFSAAEEVDTDSVPQYVVLILKSPLKIRTTTYNHVVISCPAGLVLDAEHSWRCELTTQEEINRTLHLSPAKEGEEPPLVPTMSGRVSDILIRTFKAIAKVPAYGGINKEYRSVLTSHSQSSMRCLFHGAEGFLYIVNSGFLYLHRPATRIPFSDVVRVELDESESGQATFQFTVFTPGAKGEERFTFSGIAREEKDGLLSYLSTKVKVVRTGNSASDDDGEDDEEDGSNDSGDSDDSGDDESGDADDEDDGSHKRKREEKRHKREKRHKSEKRHKRKRHEKSDA</sequence>
<dbReference type="GeneID" id="92511771"/>
<dbReference type="EMBL" id="JAFEUZ010000032">
    <property type="protein sequence ID" value="KAG5470415.1"/>
    <property type="molecule type" value="Genomic_DNA"/>
</dbReference>
<evidence type="ECO:0000313" key="3">
    <source>
        <dbReference type="EMBL" id="KAG5470415.1"/>
    </source>
</evidence>
<dbReference type="Pfam" id="PF08512">
    <property type="entry name" value="Rttp106-like_middle"/>
    <property type="match status" value="1"/>
</dbReference>
<dbReference type="PANTHER" id="PTHR45849:SF1">
    <property type="entry name" value="FACT COMPLEX SUBUNIT SSRP1"/>
    <property type="match status" value="1"/>
</dbReference>
<proteinExistence type="predicted"/>
<dbReference type="GO" id="GO:0035101">
    <property type="term" value="C:FACT complex"/>
    <property type="evidence" value="ECO:0007669"/>
    <property type="project" value="TreeGrafter"/>
</dbReference>
<dbReference type="FunFam" id="2.30.29.150:FF:000007">
    <property type="entry name" value="Histone_chaperone_Rttp106-like_-_putative"/>
    <property type="match status" value="1"/>
</dbReference>
<dbReference type="RefSeq" id="XP_067175808.1">
    <property type="nucleotide sequence ID" value="XM_067319259.1"/>
</dbReference>
<dbReference type="GO" id="GO:0031491">
    <property type="term" value="F:nucleosome binding"/>
    <property type="evidence" value="ECO:0007669"/>
    <property type="project" value="TreeGrafter"/>
</dbReference>
<dbReference type="InterPro" id="IPR050454">
    <property type="entry name" value="RTT106/SSRP1_HistChap/FACT"/>
</dbReference>
<dbReference type="Proteomes" id="UP000673552">
    <property type="component" value="Chromosome 32"/>
</dbReference>
<dbReference type="InterPro" id="IPR013719">
    <property type="entry name" value="RTT106/SPT16-like_middle_dom"/>
</dbReference>
<name>A0A836GRD4_9TRYP</name>
<feature type="region of interest" description="Disordered" evidence="1">
    <location>
        <begin position="430"/>
        <end position="502"/>
    </location>
</feature>
<gene>
    <name evidence="3" type="ORF">LSCM1_01659</name>
</gene>
<evidence type="ECO:0000256" key="1">
    <source>
        <dbReference type="SAM" id="MobiDB-lite"/>
    </source>
</evidence>
<comment type="caution">
    <text evidence="3">The sequence shown here is derived from an EMBL/GenBank/DDBJ whole genome shotgun (WGS) entry which is preliminary data.</text>
</comment>
<protein>
    <recommendedName>
        <fullName evidence="2">Histone chaperone RTT106/FACT complex subunit SPT16-like middle domain-containing protein</fullName>
    </recommendedName>
</protein>
<dbReference type="Gene3D" id="2.30.29.30">
    <property type="entry name" value="Pleckstrin-homology domain (PH domain)/Phosphotyrosine-binding domain (PTB)"/>
    <property type="match status" value="1"/>
</dbReference>
<dbReference type="SUPFAM" id="SSF50729">
    <property type="entry name" value="PH domain-like"/>
    <property type="match status" value="1"/>
</dbReference>
<dbReference type="PANTHER" id="PTHR45849">
    <property type="entry name" value="FACT COMPLEX SUBUNIT SSRP1"/>
    <property type="match status" value="1"/>
</dbReference>
<dbReference type="InterPro" id="IPR011993">
    <property type="entry name" value="PH-like_dom_sf"/>
</dbReference>
<feature type="domain" description="Histone chaperone RTT106/FACT complex subunit SPT16-like middle" evidence="2">
    <location>
        <begin position="337"/>
        <end position="430"/>
    </location>
</feature>
<feature type="compositionally biased region" description="Acidic residues" evidence="1">
    <location>
        <begin position="434"/>
        <end position="468"/>
    </location>
</feature>
<dbReference type="GO" id="GO:0042393">
    <property type="term" value="F:histone binding"/>
    <property type="evidence" value="ECO:0007669"/>
    <property type="project" value="TreeGrafter"/>
</dbReference>
<evidence type="ECO:0000313" key="4">
    <source>
        <dbReference type="Proteomes" id="UP000673552"/>
    </source>
</evidence>
<organism evidence="3 4">
    <name type="scientific">Leishmania martiniquensis</name>
    <dbReference type="NCBI Taxonomy" id="1580590"/>
    <lineage>
        <taxon>Eukaryota</taxon>
        <taxon>Discoba</taxon>
        <taxon>Euglenozoa</taxon>
        <taxon>Kinetoplastea</taxon>
        <taxon>Metakinetoplastina</taxon>
        <taxon>Trypanosomatida</taxon>
        <taxon>Trypanosomatidae</taxon>
        <taxon>Leishmaniinae</taxon>
        <taxon>Leishmania</taxon>
    </lineage>
</organism>
<dbReference type="KEGG" id="lmat:92511771"/>